<protein>
    <submittedName>
        <fullName evidence="2 3">Uncharacterized protein</fullName>
    </submittedName>
</protein>
<dbReference type="AlphaFoldDB" id="A0A084WD57"/>
<name>A0A084WD57_ANOSI</name>
<gene>
    <name evidence="2" type="ORF">ZHAS_00016215</name>
</gene>
<sequence length="106" mass="11758">MECNRDASTLRNCAGNFAWPIKKKKRRCASVSVCLCVFHPPVCVSAKVLIAQHHTCRPCVQSVRSVQRLAGATSANHAVQSNPFPRIHPLPRRIFTGSDRTMTESD</sequence>
<reference evidence="2 4" key="1">
    <citation type="journal article" date="2014" name="BMC Genomics">
        <title>Genome sequence of Anopheles sinensis provides insight into genetics basis of mosquito competence for malaria parasites.</title>
        <authorList>
            <person name="Zhou D."/>
            <person name="Zhang D."/>
            <person name="Ding G."/>
            <person name="Shi L."/>
            <person name="Hou Q."/>
            <person name="Ye Y."/>
            <person name="Xu Y."/>
            <person name="Zhou H."/>
            <person name="Xiong C."/>
            <person name="Li S."/>
            <person name="Yu J."/>
            <person name="Hong S."/>
            <person name="Yu X."/>
            <person name="Zou P."/>
            <person name="Chen C."/>
            <person name="Chang X."/>
            <person name="Wang W."/>
            <person name="Lv Y."/>
            <person name="Sun Y."/>
            <person name="Ma L."/>
            <person name="Shen B."/>
            <person name="Zhu C."/>
        </authorList>
    </citation>
    <scope>NUCLEOTIDE SEQUENCE [LARGE SCALE GENOMIC DNA]</scope>
</reference>
<proteinExistence type="predicted"/>
<dbReference type="EMBL" id="ATLV01022938">
    <property type="status" value="NOT_ANNOTATED_CDS"/>
    <property type="molecule type" value="Genomic_DNA"/>
</dbReference>
<accession>A0A084WD57</accession>
<evidence type="ECO:0000313" key="2">
    <source>
        <dbReference type="EMBL" id="KFB48151.1"/>
    </source>
</evidence>
<dbReference type="Proteomes" id="UP000030765">
    <property type="component" value="Unassembled WGS sequence"/>
</dbReference>
<feature type="region of interest" description="Disordered" evidence="1">
    <location>
        <begin position="80"/>
        <end position="106"/>
    </location>
</feature>
<dbReference type="EMBL" id="KE525338">
    <property type="protein sequence ID" value="KFB48151.1"/>
    <property type="molecule type" value="Genomic_DNA"/>
</dbReference>
<evidence type="ECO:0000313" key="3">
    <source>
        <dbReference type="EnsemblMetazoa" id="ASIC016215-PA"/>
    </source>
</evidence>
<keyword evidence="4" id="KW-1185">Reference proteome</keyword>
<dbReference type="EnsemblMetazoa" id="ASIC016215-RA">
    <property type="protein sequence ID" value="ASIC016215-PA"/>
    <property type="gene ID" value="ASIC016215"/>
</dbReference>
<dbReference type="VEuPathDB" id="VectorBase:ASIC016215"/>
<evidence type="ECO:0000256" key="1">
    <source>
        <dbReference type="SAM" id="MobiDB-lite"/>
    </source>
</evidence>
<evidence type="ECO:0000313" key="4">
    <source>
        <dbReference type="Proteomes" id="UP000030765"/>
    </source>
</evidence>
<reference evidence="3" key="2">
    <citation type="submission" date="2020-05" db="UniProtKB">
        <authorList>
            <consortium name="EnsemblMetazoa"/>
        </authorList>
    </citation>
    <scope>IDENTIFICATION</scope>
</reference>
<organism evidence="2">
    <name type="scientific">Anopheles sinensis</name>
    <name type="common">Mosquito</name>
    <dbReference type="NCBI Taxonomy" id="74873"/>
    <lineage>
        <taxon>Eukaryota</taxon>
        <taxon>Metazoa</taxon>
        <taxon>Ecdysozoa</taxon>
        <taxon>Arthropoda</taxon>
        <taxon>Hexapoda</taxon>
        <taxon>Insecta</taxon>
        <taxon>Pterygota</taxon>
        <taxon>Neoptera</taxon>
        <taxon>Endopterygota</taxon>
        <taxon>Diptera</taxon>
        <taxon>Nematocera</taxon>
        <taxon>Culicoidea</taxon>
        <taxon>Culicidae</taxon>
        <taxon>Anophelinae</taxon>
        <taxon>Anopheles</taxon>
    </lineage>
</organism>